<reference evidence="3 4" key="1">
    <citation type="submission" date="2016-04" db="EMBL/GenBank/DDBJ databases">
        <authorList>
            <person name="Evans L.H."/>
            <person name="Alamgir A."/>
            <person name="Owens N."/>
            <person name="Weber N.D."/>
            <person name="Virtaneva K."/>
            <person name="Barbian K."/>
            <person name="Babar A."/>
            <person name="Rosenke K."/>
        </authorList>
    </citation>
    <scope>NUCLEOTIDE SEQUENCE [LARGE SCALE GENOMIC DNA]</scope>
    <source>
        <strain evidence="3 4">CCM 8644</strain>
    </source>
</reference>
<evidence type="ECO:0000313" key="3">
    <source>
        <dbReference type="EMBL" id="OAQ40324.1"/>
    </source>
</evidence>
<name>A0A179DHF2_9SPHI</name>
<proteinExistence type="predicted"/>
<dbReference type="STRING" id="1826909.A5893_05065"/>
<dbReference type="Pfam" id="PF00884">
    <property type="entry name" value="Sulfatase"/>
    <property type="match status" value="1"/>
</dbReference>
<dbReference type="InterPro" id="IPR017850">
    <property type="entry name" value="Alkaline_phosphatase_core_sf"/>
</dbReference>
<feature type="chain" id="PRO_5008100519" evidence="1">
    <location>
        <begin position="24"/>
        <end position="465"/>
    </location>
</feature>
<evidence type="ECO:0000313" key="4">
    <source>
        <dbReference type="Proteomes" id="UP000078459"/>
    </source>
</evidence>
<keyword evidence="4" id="KW-1185">Reference proteome</keyword>
<feature type="signal peptide" evidence="1">
    <location>
        <begin position="1"/>
        <end position="23"/>
    </location>
</feature>
<dbReference type="PANTHER" id="PTHR43751">
    <property type="entry name" value="SULFATASE"/>
    <property type="match status" value="1"/>
</dbReference>
<dbReference type="CDD" id="cd16027">
    <property type="entry name" value="SGSH"/>
    <property type="match status" value="1"/>
</dbReference>
<sequence length="465" mass="52845">MIINHLKKFFGILIMLSPILSLAQQTRPNVVIVMADDLDTRQLSCYGGKNLQTTNIDALAKEGMLFNDIYCSEAICIPTRASLFTGVYPARHGSYQNHKSVYPYFKSSVNQYLNNLGYKVGLTGKDHSTKPKSTFPFDIIKGFEENCVSKTDDYFLDSIKNYITKDDKPFCLFVMSINPHAPWTVGDPSKFNPEKLVLPPNWVDTKESRVEFCKYLAEVRRLDDQVGDITKLLKETGKDKNTVVIFLGEQGPQFPGGKWNSWNYGQKSSMIVRWPGTVKPMTTSNAIVQYEDITPTLIDIAGGKVIDSLDGNSFLKVIKQENKTHRDYAYGIYNNIPEGKAYPMRSIRDNDFKMILNLNSKDDYFLKYVMNPNGIVWASWTEKAKTSPEAQVLTNRIIKRPAVQFYDMKKDPYELNNLADDSKYQAKIKDFKIKLAAWMKEQGDSGAAMDVEFGKQAKSKKEEGD</sequence>
<dbReference type="InterPro" id="IPR052701">
    <property type="entry name" value="GAG_Ulvan_Degrading_Sulfatases"/>
</dbReference>
<protein>
    <submittedName>
        <fullName evidence="3">Heparan N-sulfatase</fullName>
    </submittedName>
</protein>
<dbReference type="PANTHER" id="PTHR43751:SF1">
    <property type="entry name" value="SULFATASE ATSG-RELATED"/>
    <property type="match status" value="1"/>
</dbReference>
<accession>A0A179DHF2</accession>
<gene>
    <name evidence="3" type="ORF">A5893_05065</name>
</gene>
<feature type="domain" description="Sulfatase N-terminal" evidence="2">
    <location>
        <begin position="28"/>
        <end position="302"/>
    </location>
</feature>
<dbReference type="Proteomes" id="UP000078459">
    <property type="component" value="Unassembled WGS sequence"/>
</dbReference>
<dbReference type="AlphaFoldDB" id="A0A179DHF2"/>
<evidence type="ECO:0000259" key="2">
    <source>
        <dbReference type="Pfam" id="PF00884"/>
    </source>
</evidence>
<evidence type="ECO:0000256" key="1">
    <source>
        <dbReference type="SAM" id="SignalP"/>
    </source>
</evidence>
<organism evidence="3 4">
    <name type="scientific">Pedobacter psychrophilus</name>
    <dbReference type="NCBI Taxonomy" id="1826909"/>
    <lineage>
        <taxon>Bacteria</taxon>
        <taxon>Pseudomonadati</taxon>
        <taxon>Bacteroidota</taxon>
        <taxon>Sphingobacteriia</taxon>
        <taxon>Sphingobacteriales</taxon>
        <taxon>Sphingobacteriaceae</taxon>
        <taxon>Pedobacter</taxon>
    </lineage>
</organism>
<comment type="caution">
    <text evidence="3">The sequence shown here is derived from an EMBL/GenBank/DDBJ whole genome shotgun (WGS) entry which is preliminary data.</text>
</comment>
<reference evidence="3 4" key="2">
    <citation type="submission" date="2016-06" db="EMBL/GenBank/DDBJ databases">
        <title>Pedobacter psychrophilus sp. nov., isolated from Antarctic fragmentary rock.</title>
        <authorList>
            <person name="Svec P."/>
        </authorList>
    </citation>
    <scope>NUCLEOTIDE SEQUENCE [LARGE SCALE GENOMIC DNA]</scope>
    <source>
        <strain evidence="3 4">CCM 8644</strain>
    </source>
</reference>
<dbReference type="InterPro" id="IPR000917">
    <property type="entry name" value="Sulfatase_N"/>
</dbReference>
<dbReference type="SUPFAM" id="SSF53649">
    <property type="entry name" value="Alkaline phosphatase-like"/>
    <property type="match status" value="1"/>
</dbReference>
<dbReference type="EMBL" id="LWHJ01000022">
    <property type="protein sequence ID" value="OAQ40324.1"/>
    <property type="molecule type" value="Genomic_DNA"/>
</dbReference>
<keyword evidence="1" id="KW-0732">Signal</keyword>
<dbReference type="Gene3D" id="3.40.720.10">
    <property type="entry name" value="Alkaline Phosphatase, subunit A"/>
    <property type="match status" value="1"/>
</dbReference>
<dbReference type="OrthoDB" id="975025at2"/>